<keyword evidence="3 4" id="KW-0648">Protein biosynthesis</keyword>
<dbReference type="FunFam" id="2.40.50.140:FF:000002">
    <property type="entry name" value="Translation initiation factor IF-1"/>
    <property type="match status" value="1"/>
</dbReference>
<dbReference type="Proteomes" id="UP000824247">
    <property type="component" value="Unassembled WGS sequence"/>
</dbReference>
<accession>A0A9E2KWY4</accession>
<feature type="domain" description="S1-like" evidence="6">
    <location>
        <begin position="1"/>
        <end position="71"/>
    </location>
</feature>
<evidence type="ECO:0000313" key="8">
    <source>
        <dbReference type="Proteomes" id="UP000824247"/>
    </source>
</evidence>
<dbReference type="Pfam" id="PF01176">
    <property type="entry name" value="eIF-1a"/>
    <property type="match status" value="1"/>
</dbReference>
<comment type="similarity">
    <text evidence="1 4">Belongs to the IF-1 family.</text>
</comment>
<evidence type="ECO:0000256" key="4">
    <source>
        <dbReference type="HAMAP-Rule" id="MF_00075"/>
    </source>
</evidence>
<dbReference type="GO" id="GO:0005829">
    <property type="term" value="C:cytosol"/>
    <property type="evidence" value="ECO:0007669"/>
    <property type="project" value="TreeGrafter"/>
</dbReference>
<dbReference type="GO" id="GO:0019843">
    <property type="term" value="F:rRNA binding"/>
    <property type="evidence" value="ECO:0007669"/>
    <property type="project" value="UniProtKB-UniRule"/>
</dbReference>
<sequence>MANDKIKMSGTIIEVFPGAKFKVNLENGLAIDCSLSGKMKVNSIRVLPGDKVDVEISPYDLTKGIISYRYK</sequence>
<keyword evidence="4" id="KW-0963">Cytoplasm</keyword>
<dbReference type="EMBL" id="JAHLFM010000006">
    <property type="protein sequence ID" value="MBU3830607.1"/>
    <property type="molecule type" value="Genomic_DNA"/>
</dbReference>
<proteinExistence type="inferred from homology"/>
<dbReference type="PANTHER" id="PTHR33370:SF1">
    <property type="entry name" value="TRANSLATION INITIATION FACTOR IF-1, CHLOROPLASTIC"/>
    <property type="match status" value="1"/>
</dbReference>
<dbReference type="PROSITE" id="PS50832">
    <property type="entry name" value="S1_IF1_TYPE"/>
    <property type="match status" value="1"/>
</dbReference>
<reference evidence="7" key="2">
    <citation type="submission" date="2021-04" db="EMBL/GenBank/DDBJ databases">
        <authorList>
            <person name="Gilroy R."/>
        </authorList>
    </citation>
    <scope>NUCLEOTIDE SEQUENCE</scope>
    <source>
        <strain evidence="7">A5-1222</strain>
    </source>
</reference>
<gene>
    <name evidence="4 7" type="primary">infA</name>
    <name evidence="7" type="ORF">H9897_00375</name>
</gene>
<dbReference type="CDD" id="cd04451">
    <property type="entry name" value="S1_IF1"/>
    <property type="match status" value="1"/>
</dbReference>
<evidence type="ECO:0000256" key="2">
    <source>
        <dbReference type="ARBA" id="ARBA00022540"/>
    </source>
</evidence>
<dbReference type="GO" id="GO:0003743">
    <property type="term" value="F:translation initiation factor activity"/>
    <property type="evidence" value="ECO:0007669"/>
    <property type="project" value="UniProtKB-UniRule"/>
</dbReference>
<keyword evidence="4" id="KW-0694">RNA-binding</keyword>
<dbReference type="GO" id="GO:0043022">
    <property type="term" value="F:ribosome binding"/>
    <property type="evidence" value="ECO:0007669"/>
    <property type="project" value="UniProtKB-UniRule"/>
</dbReference>
<dbReference type="HAMAP" id="MF_00075">
    <property type="entry name" value="IF_1"/>
    <property type="match status" value="1"/>
</dbReference>
<dbReference type="AlphaFoldDB" id="A0A9E2KWY4"/>
<evidence type="ECO:0000256" key="1">
    <source>
        <dbReference type="ARBA" id="ARBA00010939"/>
    </source>
</evidence>
<dbReference type="NCBIfam" id="TIGR00008">
    <property type="entry name" value="infA"/>
    <property type="match status" value="1"/>
</dbReference>
<reference evidence="7" key="1">
    <citation type="journal article" date="2021" name="PeerJ">
        <title>Extensive microbial diversity within the chicken gut microbiome revealed by metagenomics and culture.</title>
        <authorList>
            <person name="Gilroy R."/>
            <person name="Ravi A."/>
            <person name="Getino M."/>
            <person name="Pursley I."/>
            <person name="Horton D.L."/>
            <person name="Alikhan N.F."/>
            <person name="Baker D."/>
            <person name="Gharbi K."/>
            <person name="Hall N."/>
            <person name="Watson M."/>
            <person name="Adriaenssens E.M."/>
            <person name="Foster-Nyarko E."/>
            <person name="Jarju S."/>
            <person name="Secka A."/>
            <person name="Antonio M."/>
            <person name="Oren A."/>
            <person name="Chaudhuri R.R."/>
            <person name="La Ragione R."/>
            <person name="Hildebrand F."/>
            <person name="Pallen M.J."/>
        </authorList>
    </citation>
    <scope>NUCLEOTIDE SEQUENCE</scope>
    <source>
        <strain evidence="7">A5-1222</strain>
    </source>
</reference>
<comment type="subcellular location">
    <subcellularLocation>
        <location evidence="4">Cytoplasm</location>
    </subcellularLocation>
</comment>
<evidence type="ECO:0000256" key="3">
    <source>
        <dbReference type="ARBA" id="ARBA00022917"/>
    </source>
</evidence>
<dbReference type="InterPro" id="IPR004368">
    <property type="entry name" value="TIF_IF1"/>
</dbReference>
<dbReference type="InterPro" id="IPR006196">
    <property type="entry name" value="RNA-binding_domain_S1_IF1"/>
</dbReference>
<comment type="caution">
    <text evidence="7">The sequence shown here is derived from an EMBL/GenBank/DDBJ whole genome shotgun (WGS) entry which is preliminary data.</text>
</comment>
<evidence type="ECO:0000259" key="6">
    <source>
        <dbReference type="PROSITE" id="PS50832"/>
    </source>
</evidence>
<evidence type="ECO:0000256" key="5">
    <source>
        <dbReference type="NCBIfam" id="TIGR00008"/>
    </source>
</evidence>
<keyword evidence="2 4" id="KW-0396">Initiation factor</keyword>
<name>A0A9E2KWY4_9BACT</name>
<dbReference type="InterPro" id="IPR012340">
    <property type="entry name" value="NA-bd_OB-fold"/>
</dbReference>
<comment type="subunit">
    <text evidence="4">Component of the 30S ribosomal translation pre-initiation complex which assembles on the 30S ribosome in the order IF-2 and IF-3, IF-1 and N-formylmethionyl-tRNA(fMet); mRNA recruitment can occur at any time during PIC assembly.</text>
</comment>
<dbReference type="SUPFAM" id="SSF50249">
    <property type="entry name" value="Nucleic acid-binding proteins"/>
    <property type="match status" value="1"/>
</dbReference>
<keyword evidence="4" id="KW-0699">rRNA-binding</keyword>
<dbReference type="PANTHER" id="PTHR33370">
    <property type="entry name" value="TRANSLATION INITIATION FACTOR IF-1, CHLOROPLASTIC"/>
    <property type="match status" value="1"/>
</dbReference>
<protein>
    <recommendedName>
        <fullName evidence="4 5">Translation initiation factor IF-1</fullName>
    </recommendedName>
</protein>
<dbReference type="Gene3D" id="2.40.50.140">
    <property type="entry name" value="Nucleic acid-binding proteins"/>
    <property type="match status" value="1"/>
</dbReference>
<organism evidence="7 8">
    <name type="scientific">Candidatus Ureaplasma intestinipullorum</name>
    <dbReference type="NCBI Taxonomy" id="2838770"/>
    <lineage>
        <taxon>Bacteria</taxon>
        <taxon>Bacillati</taxon>
        <taxon>Mycoplasmatota</taxon>
        <taxon>Mycoplasmoidales</taxon>
        <taxon>Mycoplasmoidaceae</taxon>
        <taxon>Ureaplasma</taxon>
    </lineage>
</organism>
<comment type="function">
    <text evidence="4">One of the essential components for the initiation of protein synthesis. Stabilizes the binding of IF-2 and IF-3 on the 30S subunit to which N-formylmethionyl-tRNA(fMet) subsequently binds. Helps modulate mRNA selection, yielding the 30S pre-initiation complex (PIC). Upon addition of the 50S ribosomal subunit IF-1, IF-2 and IF-3 are released leaving the mature 70S translation initiation complex.</text>
</comment>
<evidence type="ECO:0000313" key="7">
    <source>
        <dbReference type="EMBL" id="MBU3830607.1"/>
    </source>
</evidence>